<gene>
    <name evidence="2" type="ORF">PN09_052</name>
</gene>
<name>A0A7S7YBZ8_9CAUD</name>
<keyword evidence="1" id="KW-0472">Membrane</keyword>
<keyword evidence="3" id="KW-1185">Reference proteome</keyword>
<evidence type="ECO:0000313" key="3">
    <source>
        <dbReference type="Proteomes" id="UP000605974"/>
    </source>
</evidence>
<feature type="transmembrane region" description="Helical" evidence="1">
    <location>
        <begin position="53"/>
        <end position="70"/>
    </location>
</feature>
<organism evidence="2 3">
    <name type="scientific">Pseudomonas phage PN09</name>
    <dbReference type="NCBI Taxonomy" id="2782564"/>
    <lineage>
        <taxon>Viruses</taxon>
        <taxon>Duplodnaviria</taxon>
        <taxon>Heunggongvirae</taxon>
        <taxon>Uroviricota</taxon>
        <taxon>Caudoviricetes</taxon>
        <taxon>Vandenendeviridae</taxon>
        <taxon>Gorskivirinae</taxon>
        <taxon>Otagovirus</taxon>
        <taxon>Otagovirus PN09</taxon>
    </lineage>
</organism>
<proteinExistence type="predicted"/>
<keyword evidence="1" id="KW-0812">Transmembrane</keyword>
<accession>A0A7S7YBZ8</accession>
<evidence type="ECO:0000313" key="2">
    <source>
        <dbReference type="EMBL" id="QPB10473.1"/>
    </source>
</evidence>
<evidence type="ECO:0000256" key="1">
    <source>
        <dbReference type="SAM" id="Phobius"/>
    </source>
</evidence>
<dbReference type="Proteomes" id="UP000605974">
    <property type="component" value="Segment"/>
</dbReference>
<dbReference type="EMBL" id="MW175491">
    <property type="protein sequence ID" value="QPB10473.1"/>
    <property type="molecule type" value="Genomic_DNA"/>
</dbReference>
<feature type="transmembrane region" description="Helical" evidence="1">
    <location>
        <begin position="28"/>
        <end position="46"/>
    </location>
</feature>
<keyword evidence="1" id="KW-1133">Transmembrane helix</keyword>
<sequence length="96" mass="10956">MVSIARLHSLSTPQLKLIFFDWDRASHTVNWITSAAILTFCVRIVYKISAHTTEVFLFLCELIPCGTIIIDQRYIAALASHGLFLLLFRVISYNLL</sequence>
<protein>
    <submittedName>
        <fullName evidence="2">Uncharacterized protein</fullName>
    </submittedName>
</protein>
<feature type="transmembrane region" description="Helical" evidence="1">
    <location>
        <begin position="76"/>
        <end position="95"/>
    </location>
</feature>
<reference evidence="2" key="1">
    <citation type="submission" date="2020-10" db="EMBL/GenBank/DDBJ databases">
        <authorList>
            <person name="Ni P."/>
        </authorList>
    </citation>
    <scope>NUCLEOTIDE SEQUENCE</scope>
</reference>